<protein>
    <submittedName>
        <fullName evidence="2">Glycosyltransferase family 39 protein</fullName>
        <ecNumber evidence="2">2.4.-.-</ecNumber>
    </submittedName>
</protein>
<feature type="transmembrane region" description="Helical" evidence="1">
    <location>
        <begin position="216"/>
        <end position="235"/>
    </location>
</feature>
<sequence>MSHQYGTISERRAGLALSGLVVFAFLLRLPGLAGDAPWIDEAASIGLGSLPWGVVFGDMARIEASPPGYYAIAGLVGRVAGPAPEPLRLLSALAAALAVLPVFLFCRAAFGSRAAWVAACLVALHGSLIRHGQDGRTYALLFLLFCCALFAAQRLVGAARDGRRGAGAVLALGLLQGAMLWLHHTAAIANLALNLFVLVALAAGGARVAAGLARLAAADAIGLALGAAPILWALGHATDGAFVTRWIAPPGLMDTALIYARDVVAPFHSPLSALTLTLTAAGLTLAVLARAPVGRAERLALVAMLAFAGLAFPLVSQHWPVLVDRTVLFLVAPVAAGAAAGLALLPRRAFLAAAALLLALHGFGALRFHLLPLTREDWNGVAALLAERMAPGDRIVVTDSVFALVSLRAAAGGAPLEALLVPAASPLERRSAELLAPEAMVAAQALCPLLRGAGAAWIITRSVPPRVAEDMTFTTWPAVRSALTQAGGERLEALALGGIAIERWRPPTAC</sequence>
<feature type="transmembrane region" description="Helical" evidence="1">
    <location>
        <begin position="12"/>
        <end position="29"/>
    </location>
</feature>
<feature type="transmembrane region" description="Helical" evidence="1">
    <location>
        <begin position="135"/>
        <end position="152"/>
    </location>
</feature>
<proteinExistence type="predicted"/>
<evidence type="ECO:0000313" key="3">
    <source>
        <dbReference type="Proteomes" id="UP000680815"/>
    </source>
</evidence>
<accession>A0ABS4AYH5</accession>
<name>A0ABS4AYH5_9PROT</name>
<dbReference type="EC" id="2.4.-.-" evidence="2"/>
<keyword evidence="1" id="KW-1133">Transmembrane helix</keyword>
<feature type="transmembrane region" description="Helical" evidence="1">
    <location>
        <begin position="271"/>
        <end position="291"/>
    </location>
</feature>
<feature type="transmembrane region" description="Helical" evidence="1">
    <location>
        <begin position="327"/>
        <end position="345"/>
    </location>
</feature>
<dbReference type="RefSeq" id="WP_209353819.1">
    <property type="nucleotide sequence ID" value="NZ_JAGIYZ010000028.1"/>
</dbReference>
<feature type="transmembrane region" description="Helical" evidence="1">
    <location>
        <begin position="87"/>
        <end position="106"/>
    </location>
</feature>
<dbReference type="EMBL" id="JAGIYZ010000028">
    <property type="protein sequence ID" value="MBP0466418.1"/>
    <property type="molecule type" value="Genomic_DNA"/>
</dbReference>
<keyword evidence="1" id="KW-0472">Membrane</keyword>
<dbReference type="GO" id="GO:0016757">
    <property type="term" value="F:glycosyltransferase activity"/>
    <property type="evidence" value="ECO:0007669"/>
    <property type="project" value="UniProtKB-KW"/>
</dbReference>
<evidence type="ECO:0000313" key="2">
    <source>
        <dbReference type="EMBL" id="MBP0466418.1"/>
    </source>
</evidence>
<feature type="transmembrane region" description="Helical" evidence="1">
    <location>
        <begin position="188"/>
        <end position="209"/>
    </location>
</feature>
<feature type="transmembrane region" description="Helical" evidence="1">
    <location>
        <begin position="298"/>
        <end position="315"/>
    </location>
</feature>
<reference evidence="2 3" key="1">
    <citation type="submission" date="2021-03" db="EMBL/GenBank/DDBJ databases">
        <authorList>
            <person name="So Y."/>
        </authorList>
    </citation>
    <scope>NUCLEOTIDE SEQUENCE [LARGE SCALE GENOMIC DNA]</scope>
    <source>
        <strain evidence="2 3">PWR1</strain>
    </source>
</reference>
<organism evidence="2 3">
    <name type="scientific">Roseomonas nitratireducens</name>
    <dbReference type="NCBI Taxonomy" id="2820810"/>
    <lineage>
        <taxon>Bacteria</taxon>
        <taxon>Pseudomonadati</taxon>
        <taxon>Pseudomonadota</taxon>
        <taxon>Alphaproteobacteria</taxon>
        <taxon>Acetobacterales</taxon>
        <taxon>Roseomonadaceae</taxon>
        <taxon>Roseomonas</taxon>
    </lineage>
</organism>
<keyword evidence="2" id="KW-0808">Transferase</keyword>
<keyword evidence="3" id="KW-1185">Reference proteome</keyword>
<comment type="caution">
    <text evidence="2">The sequence shown here is derived from an EMBL/GenBank/DDBJ whole genome shotgun (WGS) entry which is preliminary data.</text>
</comment>
<keyword evidence="1" id="KW-0812">Transmembrane</keyword>
<gene>
    <name evidence="2" type="ORF">J5Y09_20995</name>
</gene>
<evidence type="ECO:0000256" key="1">
    <source>
        <dbReference type="SAM" id="Phobius"/>
    </source>
</evidence>
<keyword evidence="2" id="KW-0328">Glycosyltransferase</keyword>
<feature type="transmembrane region" description="Helical" evidence="1">
    <location>
        <begin position="350"/>
        <end position="370"/>
    </location>
</feature>
<dbReference type="Proteomes" id="UP000680815">
    <property type="component" value="Unassembled WGS sequence"/>
</dbReference>